<dbReference type="EMBL" id="VUJU01007291">
    <property type="protein sequence ID" value="KAF0746208.1"/>
    <property type="molecule type" value="Genomic_DNA"/>
</dbReference>
<accession>A0A6G0XZK4</accession>
<feature type="transmembrane region" description="Helical" evidence="1">
    <location>
        <begin position="12"/>
        <end position="33"/>
    </location>
</feature>
<proteinExistence type="predicted"/>
<keyword evidence="3" id="KW-1185">Reference proteome</keyword>
<sequence>MTILKNKKLDSFFPSIEIALQFYYTLSISNFYIKISFSALKKIKNYLRSTLSKEKLNPLFFCS</sequence>
<reference evidence="2 3" key="1">
    <citation type="submission" date="2019-08" db="EMBL/GenBank/DDBJ databases">
        <title>Whole genome of Aphis craccivora.</title>
        <authorList>
            <person name="Voronova N.V."/>
            <person name="Shulinski R.S."/>
            <person name="Bandarenka Y.V."/>
            <person name="Zhorov D.G."/>
            <person name="Warner D."/>
        </authorList>
    </citation>
    <scope>NUCLEOTIDE SEQUENCE [LARGE SCALE GENOMIC DNA]</scope>
    <source>
        <strain evidence="2">180601</strain>
        <tissue evidence="2">Whole Body</tissue>
    </source>
</reference>
<keyword evidence="1" id="KW-1133">Transmembrane helix</keyword>
<dbReference type="OrthoDB" id="6599302at2759"/>
<keyword evidence="1" id="KW-0812">Transmembrane</keyword>
<evidence type="ECO:0000313" key="3">
    <source>
        <dbReference type="Proteomes" id="UP000478052"/>
    </source>
</evidence>
<comment type="caution">
    <text evidence="2">The sequence shown here is derived from an EMBL/GenBank/DDBJ whole genome shotgun (WGS) entry which is preliminary data.</text>
</comment>
<evidence type="ECO:0000256" key="1">
    <source>
        <dbReference type="SAM" id="Phobius"/>
    </source>
</evidence>
<evidence type="ECO:0000313" key="2">
    <source>
        <dbReference type="EMBL" id="KAF0746208.1"/>
    </source>
</evidence>
<dbReference type="AlphaFoldDB" id="A0A6G0XZK4"/>
<name>A0A6G0XZK4_APHCR</name>
<organism evidence="2 3">
    <name type="scientific">Aphis craccivora</name>
    <name type="common">Cowpea aphid</name>
    <dbReference type="NCBI Taxonomy" id="307492"/>
    <lineage>
        <taxon>Eukaryota</taxon>
        <taxon>Metazoa</taxon>
        <taxon>Ecdysozoa</taxon>
        <taxon>Arthropoda</taxon>
        <taxon>Hexapoda</taxon>
        <taxon>Insecta</taxon>
        <taxon>Pterygota</taxon>
        <taxon>Neoptera</taxon>
        <taxon>Paraneoptera</taxon>
        <taxon>Hemiptera</taxon>
        <taxon>Sternorrhyncha</taxon>
        <taxon>Aphidomorpha</taxon>
        <taxon>Aphidoidea</taxon>
        <taxon>Aphididae</taxon>
        <taxon>Aphidini</taxon>
        <taxon>Aphis</taxon>
        <taxon>Aphis</taxon>
    </lineage>
</organism>
<gene>
    <name evidence="2" type="ORF">FWK35_00039200</name>
</gene>
<keyword evidence="1" id="KW-0472">Membrane</keyword>
<protein>
    <submittedName>
        <fullName evidence="2">Zinc finger MYM-type protein 1-like</fullName>
    </submittedName>
</protein>
<dbReference type="Proteomes" id="UP000478052">
    <property type="component" value="Unassembled WGS sequence"/>
</dbReference>